<sequence>MKYFETSKISRRDVKQYPLIGDGKDGEVYQLETNICVKYFFLEETQRKELEAMQAGQSSKVIPKLYEYGTNYIVMEYVHGVSLARHLKNERNISPELTAKIVTMLNELRRIGFKRLDTEVRHVLISNDGQLKVIDHKRAFSSYNEAPTKLMTGMKKLGVMDKFLDHVKSIDSSAYDSWSSRRIKRKKKK</sequence>
<comment type="caution">
    <text evidence="2">The sequence shown here is derived from an EMBL/GenBank/DDBJ whole genome shotgun (WGS) entry which is preliminary data.</text>
</comment>
<protein>
    <recommendedName>
        <fullName evidence="1">ABC1 atypical kinase-like domain-containing protein</fullName>
    </recommendedName>
</protein>
<reference evidence="2" key="1">
    <citation type="journal article" date="2014" name="Int. J. Syst. Evol. Microbiol.">
        <title>Complete genome sequence of Corynebacterium casei LMG S-19264T (=DSM 44701T), isolated from a smear-ripened cheese.</title>
        <authorList>
            <consortium name="US DOE Joint Genome Institute (JGI-PGF)"/>
            <person name="Walter F."/>
            <person name="Albersmeier A."/>
            <person name="Kalinowski J."/>
            <person name="Ruckert C."/>
        </authorList>
    </citation>
    <scope>NUCLEOTIDE SEQUENCE</scope>
    <source>
        <strain evidence="2">CGMCC 1.12698</strain>
    </source>
</reference>
<dbReference type="PANTHER" id="PTHR37171:SF1">
    <property type="entry name" value="SERINE_THREONINE-PROTEIN KINASE YRZF-RELATED"/>
    <property type="match status" value="1"/>
</dbReference>
<gene>
    <name evidence="2" type="ORF">GCM10007140_22550</name>
</gene>
<name>A0A917ASJ9_9BACI</name>
<accession>A0A917ASJ9</accession>
<dbReference type="Proteomes" id="UP000605259">
    <property type="component" value="Unassembled WGS sequence"/>
</dbReference>
<dbReference type="EMBL" id="BMFK01000001">
    <property type="protein sequence ID" value="GGE72104.1"/>
    <property type="molecule type" value="Genomic_DNA"/>
</dbReference>
<evidence type="ECO:0000313" key="2">
    <source>
        <dbReference type="EMBL" id="GGE72104.1"/>
    </source>
</evidence>
<feature type="domain" description="ABC1 atypical kinase-like" evidence="1">
    <location>
        <begin position="43"/>
        <end position="136"/>
    </location>
</feature>
<dbReference type="PANTHER" id="PTHR37171">
    <property type="entry name" value="SERINE/THREONINE-PROTEIN KINASE YRZF-RELATED"/>
    <property type="match status" value="1"/>
</dbReference>
<evidence type="ECO:0000259" key="1">
    <source>
        <dbReference type="Pfam" id="PF03109"/>
    </source>
</evidence>
<proteinExistence type="predicted"/>
<dbReference type="Pfam" id="PF03109">
    <property type="entry name" value="ABC1"/>
    <property type="match status" value="1"/>
</dbReference>
<reference evidence="2" key="2">
    <citation type="submission" date="2020-09" db="EMBL/GenBank/DDBJ databases">
        <authorList>
            <person name="Sun Q."/>
            <person name="Zhou Y."/>
        </authorList>
    </citation>
    <scope>NUCLEOTIDE SEQUENCE</scope>
    <source>
        <strain evidence="2">CGMCC 1.12698</strain>
    </source>
</reference>
<dbReference type="InterPro" id="IPR052396">
    <property type="entry name" value="Meiotic_Drive_Suppr_Kinase"/>
</dbReference>
<evidence type="ECO:0000313" key="3">
    <source>
        <dbReference type="Proteomes" id="UP000605259"/>
    </source>
</evidence>
<organism evidence="2 3">
    <name type="scientific">Priestia taiwanensis</name>
    <dbReference type="NCBI Taxonomy" id="1347902"/>
    <lineage>
        <taxon>Bacteria</taxon>
        <taxon>Bacillati</taxon>
        <taxon>Bacillota</taxon>
        <taxon>Bacilli</taxon>
        <taxon>Bacillales</taxon>
        <taxon>Bacillaceae</taxon>
        <taxon>Priestia</taxon>
    </lineage>
</organism>
<dbReference type="RefSeq" id="WP_188388444.1">
    <property type="nucleotide sequence ID" value="NZ_BMFK01000001.1"/>
</dbReference>
<keyword evidence="3" id="KW-1185">Reference proteome</keyword>
<dbReference type="Gene3D" id="1.10.510.10">
    <property type="entry name" value="Transferase(Phosphotransferase) domain 1"/>
    <property type="match status" value="1"/>
</dbReference>
<dbReference type="InterPro" id="IPR004147">
    <property type="entry name" value="ABC1_dom"/>
</dbReference>
<dbReference type="SUPFAM" id="SSF56112">
    <property type="entry name" value="Protein kinase-like (PK-like)"/>
    <property type="match status" value="1"/>
</dbReference>
<dbReference type="InterPro" id="IPR011009">
    <property type="entry name" value="Kinase-like_dom_sf"/>
</dbReference>
<dbReference type="AlphaFoldDB" id="A0A917ASJ9"/>